<name>A0A346FC76_9CAUD</name>
<proteinExistence type="predicted"/>
<dbReference type="KEGG" id="vg:60320784"/>
<evidence type="ECO:0000313" key="1">
    <source>
        <dbReference type="EMBL" id="AXN53301.1"/>
    </source>
</evidence>
<protein>
    <submittedName>
        <fullName evidence="1">Minor tail protein</fullName>
    </submittedName>
</protein>
<dbReference type="EMBL" id="MH632120">
    <property type="protein sequence ID" value="AXN53301.1"/>
    <property type="molecule type" value="Genomic_DNA"/>
</dbReference>
<organism evidence="1 2">
    <name type="scientific">Mycobacterium phage Thonko</name>
    <dbReference type="NCBI Taxonomy" id="2282910"/>
    <lineage>
        <taxon>Viruses</taxon>
        <taxon>Duplodnaviria</taxon>
        <taxon>Heunggongvirae</taxon>
        <taxon>Uroviricota</taxon>
        <taxon>Caudoviricetes</taxon>
        <taxon>Bclasvirinae</taxon>
        <taxon>Thonkovirus</taxon>
        <taxon>Thonkovirus thonko</taxon>
    </lineage>
</organism>
<dbReference type="RefSeq" id="YP_009949380.1">
    <property type="nucleotide sequence ID" value="NC_051580.1"/>
</dbReference>
<reference evidence="2" key="1">
    <citation type="submission" date="2018-07" db="EMBL/GenBank/DDBJ databases">
        <authorList>
            <person name="Quirk P.G."/>
            <person name="Krulwich T.A."/>
        </authorList>
    </citation>
    <scope>NUCLEOTIDE SEQUENCE [LARGE SCALE GENOMIC DNA]</scope>
</reference>
<dbReference type="Proteomes" id="UP000259812">
    <property type="component" value="Genome"/>
</dbReference>
<sequence length="816" mass="86476">MTAPTTRRIDTDEEWVRDINRRVRRLENPGSVRVGPWVLQNNPLTGSLIASRPGQSVDLGTSEPVEIDIWALAQRAKGAADTPPVQGGDGGGELPDLTEIAESIFSALYEQLTGIGIDPIGALQKLGDFLKIELGGPVDITRLPLLPLSHIRDVVTELLDDPFFDNPATLLNFADWLWDDSDGVQTPGVAKTTADGLTHTIFSNPIPVRPGDTLNLMSKVKSEGLVSTGSPLQMLVSFYTAANAMIGAPVLLASRGSTGGAWATMTATDVDVPEGATYAVQELTVTPSATAGSVKYGQASVSKVGLLPTSYINGLVDALEGLWAGLAARLQDFQDLLDVFFDAPIGSGLGQLTDVANRIKFLSPLTGFFDASKLGNMAQLPSIPDGLNKVGDLGALVDKATAALSGLTQVGQTVVGAALEDAESTMTNLFDMLITNTRKIQDLEAEATSASVGGRRFAYNFADYPDGPFPPGLFNLTYSGPGTSTLRISGGSVQWQMVNNGWRQVVATSLTPTLTDFQSVRGTMSSPPEQGANTFIGAMGRANSAGTDFVFARGYCTGFLQYKGDIGCVKGGIEYTWATGVSLTWSLDIRVVMGVGTNARRHMVLSGSTVVWDGTETPGKESNISENHRYWGCYARTNGSNSPGGLAGASIVDNAPPAVVGTSFKASKRTGGDMTLPAGNNPVPNNFYETIDHISPDLIYRRANNCEVEATKQGTYIVAWRAFHGVYATNTGGHGVLFKNGVPYEKWAWGDTPFVAGWGIMTSRINATTGFAIVPLNPGDKITVGFYMTNNMSNTGDDVLLADGAESWVSVTRVGI</sequence>
<evidence type="ECO:0000313" key="2">
    <source>
        <dbReference type="Proteomes" id="UP000259812"/>
    </source>
</evidence>
<gene>
    <name evidence="1" type="primary">29</name>
    <name evidence="1" type="ORF">PBI_THONKO_29</name>
</gene>
<dbReference type="GeneID" id="60320784"/>
<accession>A0A346FC76</accession>
<keyword evidence="2" id="KW-1185">Reference proteome</keyword>